<feature type="compositionally biased region" description="Low complexity" evidence="1">
    <location>
        <begin position="76"/>
        <end position="88"/>
    </location>
</feature>
<organism evidence="2 3">
    <name type="scientific">Dibothriocephalus latus</name>
    <name type="common">Fish tapeworm</name>
    <name type="synonym">Diphyllobothrium latum</name>
    <dbReference type="NCBI Taxonomy" id="60516"/>
    <lineage>
        <taxon>Eukaryota</taxon>
        <taxon>Metazoa</taxon>
        <taxon>Spiralia</taxon>
        <taxon>Lophotrochozoa</taxon>
        <taxon>Platyhelminthes</taxon>
        <taxon>Cestoda</taxon>
        <taxon>Eucestoda</taxon>
        <taxon>Diphyllobothriidea</taxon>
        <taxon>Diphyllobothriidae</taxon>
        <taxon>Dibothriocephalus</taxon>
    </lineage>
</organism>
<dbReference type="Proteomes" id="UP000281553">
    <property type="component" value="Unassembled WGS sequence"/>
</dbReference>
<proteinExistence type="predicted"/>
<evidence type="ECO:0000313" key="2">
    <source>
        <dbReference type="EMBL" id="VDN14632.1"/>
    </source>
</evidence>
<sequence length="108" mass="11796">MLTTQQGFVYEPVRVEGPEGASGVYFRRVDLPPTPTPRWTRPPSRTLSNPSEYEKIDTDPGSIADMPSGKKPQDQSSPSTTSTAVTSTVLDRAKLPLPEKPKDDPVLT</sequence>
<name>A0A3P7P2U7_DIBLA</name>
<keyword evidence="3" id="KW-1185">Reference proteome</keyword>
<evidence type="ECO:0000256" key="1">
    <source>
        <dbReference type="SAM" id="MobiDB-lite"/>
    </source>
</evidence>
<feature type="region of interest" description="Disordered" evidence="1">
    <location>
        <begin position="1"/>
        <end position="108"/>
    </location>
</feature>
<protein>
    <submittedName>
        <fullName evidence="2">Uncharacterized protein</fullName>
    </submittedName>
</protein>
<accession>A0A3P7P2U7</accession>
<feature type="compositionally biased region" description="Low complexity" evidence="1">
    <location>
        <begin position="37"/>
        <end position="46"/>
    </location>
</feature>
<dbReference type="AlphaFoldDB" id="A0A3P7P2U7"/>
<gene>
    <name evidence="2" type="ORF">DILT_LOCUS10463</name>
</gene>
<reference evidence="2 3" key="1">
    <citation type="submission" date="2018-11" db="EMBL/GenBank/DDBJ databases">
        <authorList>
            <consortium name="Pathogen Informatics"/>
        </authorList>
    </citation>
    <scope>NUCLEOTIDE SEQUENCE [LARGE SCALE GENOMIC DNA]</scope>
</reference>
<feature type="compositionally biased region" description="Basic and acidic residues" evidence="1">
    <location>
        <begin position="91"/>
        <end position="108"/>
    </location>
</feature>
<evidence type="ECO:0000313" key="3">
    <source>
        <dbReference type="Proteomes" id="UP000281553"/>
    </source>
</evidence>
<dbReference type="EMBL" id="UYRU01059835">
    <property type="protein sequence ID" value="VDN14632.1"/>
    <property type="molecule type" value="Genomic_DNA"/>
</dbReference>